<dbReference type="InterPro" id="IPR002173">
    <property type="entry name" value="Carboh/pur_kinase_PfkB_CS"/>
</dbReference>
<evidence type="ECO:0000256" key="9">
    <source>
        <dbReference type="ARBA" id="ARBA00022842"/>
    </source>
</evidence>
<dbReference type="HAMAP" id="MF_01987">
    <property type="entry name" value="Ribokinase"/>
    <property type="match status" value="1"/>
</dbReference>
<feature type="binding site" evidence="12">
    <location>
        <position position="267"/>
    </location>
    <ligand>
        <name>K(+)</name>
        <dbReference type="ChEBI" id="CHEBI:29103"/>
    </ligand>
</feature>
<comment type="similarity">
    <text evidence="12">Belongs to the carbohydrate kinase PfkB family. Ribokinase subfamily.</text>
</comment>
<proteinExistence type="inferred from homology"/>
<feature type="binding site" evidence="12">
    <location>
        <position position="178"/>
    </location>
    <ligand>
        <name>ATP</name>
        <dbReference type="ChEBI" id="CHEBI:30616"/>
    </ligand>
</feature>
<dbReference type="InterPro" id="IPR029056">
    <property type="entry name" value="Ribokinase-like"/>
</dbReference>
<dbReference type="GO" id="GO:0046872">
    <property type="term" value="F:metal ion binding"/>
    <property type="evidence" value="ECO:0007669"/>
    <property type="project" value="UniProtKB-KW"/>
</dbReference>
<evidence type="ECO:0000256" key="12">
    <source>
        <dbReference type="HAMAP-Rule" id="MF_01987"/>
    </source>
</evidence>
<dbReference type="Proteomes" id="UP000282211">
    <property type="component" value="Unassembled WGS sequence"/>
</dbReference>
<protein>
    <recommendedName>
        <fullName evidence="3 12">Ribokinase</fullName>
        <shortName evidence="12">RK</shortName>
        <ecNumber evidence="2 12">2.7.1.15</ecNumber>
    </recommendedName>
</protein>
<evidence type="ECO:0000256" key="5">
    <source>
        <dbReference type="ARBA" id="ARBA00022723"/>
    </source>
</evidence>
<dbReference type="GO" id="GO:0019303">
    <property type="term" value="P:D-ribose catabolic process"/>
    <property type="evidence" value="ECO:0007669"/>
    <property type="project" value="UniProtKB-UniRule"/>
</dbReference>
<feature type="binding site" evidence="12">
    <location>
        <position position="262"/>
    </location>
    <ligand>
        <name>K(+)</name>
        <dbReference type="ChEBI" id="CHEBI:29103"/>
    </ligand>
</feature>
<dbReference type="AlphaFoldDB" id="A0A420WJN5"/>
<comment type="pathway">
    <text evidence="12">Carbohydrate metabolism; D-ribose degradation; D-ribose 5-phosphate from beta-D-ribopyranose: step 2/2.</text>
</comment>
<dbReference type="Gene3D" id="3.40.1190.20">
    <property type="match status" value="1"/>
</dbReference>
<dbReference type="PROSITE" id="PS00584">
    <property type="entry name" value="PFKB_KINASES_2"/>
    <property type="match status" value="1"/>
</dbReference>
<gene>
    <name evidence="12" type="primary">rbsK</name>
    <name evidence="14" type="ORF">DES40_0447</name>
</gene>
<dbReference type="InterPro" id="IPR002139">
    <property type="entry name" value="Ribo/fructo_kinase"/>
</dbReference>
<dbReference type="GO" id="GO:0005829">
    <property type="term" value="C:cytosol"/>
    <property type="evidence" value="ECO:0007669"/>
    <property type="project" value="TreeGrafter"/>
</dbReference>
<dbReference type="EMBL" id="RBII01000001">
    <property type="protein sequence ID" value="RKQ71136.1"/>
    <property type="molecule type" value="Genomic_DNA"/>
</dbReference>
<dbReference type="PRINTS" id="PR00990">
    <property type="entry name" value="RIBOKINASE"/>
</dbReference>
<keyword evidence="7 12" id="KW-0418">Kinase</keyword>
<feature type="binding site" evidence="12">
    <location>
        <position position="137"/>
    </location>
    <ligand>
        <name>substrate</name>
    </ligand>
</feature>
<feature type="binding site" evidence="12">
    <location>
        <begin position="13"/>
        <end position="15"/>
    </location>
    <ligand>
        <name>substrate</name>
    </ligand>
</feature>
<keyword evidence="11 12" id="KW-0119">Carbohydrate metabolism</keyword>
<dbReference type="OrthoDB" id="9775849at2"/>
<comment type="subunit">
    <text evidence="12">Homodimer.</text>
</comment>
<dbReference type="RefSeq" id="WP_121098938.1">
    <property type="nucleotide sequence ID" value="NZ_RBII01000001.1"/>
</dbReference>
<evidence type="ECO:0000256" key="4">
    <source>
        <dbReference type="ARBA" id="ARBA00022679"/>
    </source>
</evidence>
<evidence type="ECO:0000313" key="15">
    <source>
        <dbReference type="Proteomes" id="UP000282211"/>
    </source>
</evidence>
<dbReference type="InterPro" id="IPR011611">
    <property type="entry name" value="PfkB_dom"/>
</dbReference>
<comment type="similarity">
    <text evidence="1">Belongs to the carbohydrate kinase pfkB family.</text>
</comment>
<keyword evidence="8 12" id="KW-0067">ATP-binding</keyword>
<comment type="caution">
    <text evidence="12">Lacks conserved residue(s) required for the propagation of feature annotation.</text>
</comment>
<evidence type="ECO:0000256" key="1">
    <source>
        <dbReference type="ARBA" id="ARBA00005380"/>
    </source>
</evidence>
<keyword evidence="10 12" id="KW-0630">Potassium</keyword>
<comment type="caution">
    <text evidence="14">The sequence shown here is derived from an EMBL/GenBank/DDBJ whole genome shotgun (WGS) entry which is preliminary data.</text>
</comment>
<evidence type="ECO:0000256" key="11">
    <source>
        <dbReference type="ARBA" id="ARBA00023277"/>
    </source>
</evidence>
<dbReference type="SUPFAM" id="SSF53613">
    <property type="entry name" value="Ribokinase-like"/>
    <property type="match status" value="1"/>
</dbReference>
<dbReference type="PANTHER" id="PTHR10584">
    <property type="entry name" value="SUGAR KINASE"/>
    <property type="match status" value="1"/>
</dbReference>
<feature type="active site" description="Proton acceptor" evidence="12">
    <location>
        <position position="232"/>
    </location>
</feature>
<keyword evidence="6 12" id="KW-0547">Nucleotide-binding</keyword>
<evidence type="ECO:0000256" key="7">
    <source>
        <dbReference type="ARBA" id="ARBA00022777"/>
    </source>
</evidence>
<keyword evidence="9 12" id="KW-0460">Magnesium</keyword>
<keyword evidence="4 12" id="KW-0808">Transferase</keyword>
<dbReference type="InterPro" id="IPR011877">
    <property type="entry name" value="Ribokinase"/>
</dbReference>
<dbReference type="CDD" id="cd01174">
    <property type="entry name" value="ribokinase"/>
    <property type="match status" value="1"/>
</dbReference>
<comment type="cofactor">
    <cofactor evidence="12">
        <name>Mg(2+)</name>
        <dbReference type="ChEBI" id="CHEBI:18420"/>
    </cofactor>
    <text evidence="12">Requires a divalent cation, most likely magnesium in vivo, as an electrophilic catalyst to aid phosphoryl group transfer. It is the chelate of the metal and the nucleotide that is the actual substrate.</text>
</comment>
<feature type="domain" description="Carbohydrate kinase PfkB" evidence="13">
    <location>
        <begin position="5"/>
        <end position="274"/>
    </location>
</feature>
<accession>A0A420WJN5</accession>
<feature type="binding site" evidence="12">
    <location>
        <position position="232"/>
    </location>
    <ligand>
        <name>substrate</name>
    </ligand>
</feature>
<organism evidence="14 15">
    <name type="scientific">Litorimonas taeanensis</name>
    <dbReference type="NCBI Taxonomy" id="568099"/>
    <lineage>
        <taxon>Bacteria</taxon>
        <taxon>Pseudomonadati</taxon>
        <taxon>Pseudomonadota</taxon>
        <taxon>Alphaproteobacteria</taxon>
        <taxon>Maricaulales</taxon>
        <taxon>Robiginitomaculaceae</taxon>
    </lineage>
</organism>
<dbReference type="PANTHER" id="PTHR10584:SF166">
    <property type="entry name" value="RIBOKINASE"/>
    <property type="match status" value="1"/>
</dbReference>
<comment type="subcellular location">
    <subcellularLocation>
        <location evidence="12">Cytoplasm</location>
    </subcellularLocation>
</comment>
<dbReference type="GO" id="GO:0004747">
    <property type="term" value="F:ribokinase activity"/>
    <property type="evidence" value="ECO:0007669"/>
    <property type="project" value="UniProtKB-UniRule"/>
</dbReference>
<evidence type="ECO:0000256" key="10">
    <source>
        <dbReference type="ARBA" id="ARBA00022958"/>
    </source>
</evidence>
<evidence type="ECO:0000313" key="14">
    <source>
        <dbReference type="EMBL" id="RKQ71136.1"/>
    </source>
</evidence>
<comment type="catalytic activity">
    <reaction evidence="12">
        <text>D-ribose + ATP = D-ribose 5-phosphate + ADP + H(+)</text>
        <dbReference type="Rhea" id="RHEA:13697"/>
        <dbReference type="ChEBI" id="CHEBI:15378"/>
        <dbReference type="ChEBI" id="CHEBI:30616"/>
        <dbReference type="ChEBI" id="CHEBI:47013"/>
        <dbReference type="ChEBI" id="CHEBI:78346"/>
        <dbReference type="ChEBI" id="CHEBI:456216"/>
        <dbReference type="EC" id="2.7.1.15"/>
    </reaction>
</comment>
<dbReference type="Pfam" id="PF00294">
    <property type="entry name" value="PfkB"/>
    <property type="match status" value="1"/>
</dbReference>
<dbReference type="InParanoid" id="A0A420WJN5"/>
<feature type="binding site" evidence="12">
    <location>
        <position position="226"/>
    </location>
    <ligand>
        <name>K(+)</name>
        <dbReference type="ChEBI" id="CHEBI:29103"/>
    </ligand>
</feature>
<reference evidence="14 15" key="1">
    <citation type="submission" date="2018-10" db="EMBL/GenBank/DDBJ databases">
        <title>Genomic Encyclopedia of Type Strains, Phase IV (KMG-IV): sequencing the most valuable type-strain genomes for metagenomic binning, comparative biology and taxonomic classification.</title>
        <authorList>
            <person name="Goeker M."/>
        </authorList>
    </citation>
    <scope>NUCLEOTIDE SEQUENCE [LARGE SCALE GENOMIC DNA]</scope>
    <source>
        <strain evidence="14 15">DSM 22008</strain>
    </source>
</reference>
<feature type="binding site" evidence="12">
    <location>
        <begin position="41"/>
        <end position="45"/>
    </location>
    <ligand>
        <name>substrate</name>
    </ligand>
</feature>
<keyword evidence="15" id="KW-1185">Reference proteome</keyword>
<dbReference type="FunCoup" id="A0A420WJN5">
    <property type="interactions" value="420"/>
</dbReference>
<dbReference type="GO" id="GO:0005524">
    <property type="term" value="F:ATP binding"/>
    <property type="evidence" value="ECO:0007669"/>
    <property type="project" value="UniProtKB-UniRule"/>
</dbReference>
<comment type="activity regulation">
    <text evidence="12">Activated by a monovalent cation that binds near, but not in, the active site. The most likely occupant of the site in vivo is potassium. Ion binding induces a conformational change that may alter substrate affinity.</text>
</comment>
<keyword evidence="5 12" id="KW-0479">Metal-binding</keyword>
<dbReference type="EC" id="2.7.1.15" evidence="2 12"/>
<sequence>MTTPTICVLGSVNLDLIIQTKVLPQAGETVTNGHFTALPGGKGGNVALAAKRLGGDVTLQAAIGDDDYAEQALVFLKQAKVDLSDLVKIEQAHTGLAFINVSDDGENQIAVASGANAAFTAERLNPISADAIFTQFEIPTDTILAALKPYKGFVAINASPVLPGLNRLTDYADLIIVNEGEYRAYEDALSGYEGLLAITLGGVGAKLLQNGNVIAQAAPPKIDVVDTTGAGDAFAAALTLALLEGQSHQKALEFACTVGALTTTKIGTQSAAPSRKEVEAKLAAL</sequence>
<evidence type="ECO:0000256" key="3">
    <source>
        <dbReference type="ARBA" id="ARBA00016943"/>
    </source>
</evidence>
<name>A0A420WJN5_9PROT</name>
<keyword evidence="12" id="KW-0963">Cytoplasm</keyword>
<feature type="binding site" evidence="12">
    <location>
        <begin position="199"/>
        <end position="204"/>
    </location>
    <ligand>
        <name>ATP</name>
        <dbReference type="ChEBI" id="CHEBI:30616"/>
    </ligand>
</feature>
<evidence type="ECO:0000256" key="2">
    <source>
        <dbReference type="ARBA" id="ARBA00012035"/>
    </source>
</evidence>
<feature type="binding site" evidence="12">
    <location>
        <begin position="231"/>
        <end position="232"/>
    </location>
    <ligand>
        <name>ATP</name>
        <dbReference type="ChEBI" id="CHEBI:30616"/>
    </ligand>
</feature>
<feature type="binding site" evidence="12">
    <location>
        <position position="265"/>
    </location>
    <ligand>
        <name>K(+)</name>
        <dbReference type="ChEBI" id="CHEBI:29103"/>
    </ligand>
</feature>
<feature type="binding site" evidence="12">
    <location>
        <position position="228"/>
    </location>
    <ligand>
        <name>K(+)</name>
        <dbReference type="ChEBI" id="CHEBI:29103"/>
    </ligand>
</feature>
<dbReference type="UniPathway" id="UPA00916">
    <property type="reaction ID" value="UER00889"/>
</dbReference>
<evidence type="ECO:0000256" key="6">
    <source>
        <dbReference type="ARBA" id="ARBA00022741"/>
    </source>
</evidence>
<evidence type="ECO:0000259" key="13">
    <source>
        <dbReference type="Pfam" id="PF00294"/>
    </source>
</evidence>
<evidence type="ECO:0000256" key="8">
    <source>
        <dbReference type="ARBA" id="ARBA00022840"/>
    </source>
</evidence>
<comment type="function">
    <text evidence="12">Catalyzes the phosphorylation of ribose at O-5 in a reaction requiring ATP and magnesium. The resulting D-ribose-5-phosphate can then be used either for sythesis of nucleotides, histidine, and tryptophan, or as a component of the pentose phosphate pathway.</text>
</comment>